<feature type="transmembrane region" description="Helical" evidence="1">
    <location>
        <begin position="42"/>
        <end position="61"/>
    </location>
</feature>
<accession>A0A841PSC1</accession>
<comment type="caution">
    <text evidence="2">The sequence shown here is derived from an EMBL/GenBank/DDBJ whole genome shotgun (WGS) entry which is preliminary data.</text>
</comment>
<keyword evidence="1" id="KW-1133">Transmembrane helix</keyword>
<dbReference type="EMBL" id="JACHGH010000001">
    <property type="protein sequence ID" value="MBB6451690.1"/>
    <property type="molecule type" value="Genomic_DNA"/>
</dbReference>
<gene>
    <name evidence="2" type="ORF">HNQ94_000111</name>
</gene>
<evidence type="ECO:0000256" key="1">
    <source>
        <dbReference type="SAM" id="Phobius"/>
    </source>
</evidence>
<organism evidence="2 3">
    <name type="scientific">Salirhabdus euzebyi</name>
    <dbReference type="NCBI Taxonomy" id="394506"/>
    <lineage>
        <taxon>Bacteria</taxon>
        <taxon>Bacillati</taxon>
        <taxon>Bacillota</taxon>
        <taxon>Bacilli</taxon>
        <taxon>Bacillales</taxon>
        <taxon>Bacillaceae</taxon>
        <taxon>Salirhabdus</taxon>
    </lineage>
</organism>
<feature type="transmembrane region" description="Helical" evidence="1">
    <location>
        <begin position="5"/>
        <end position="22"/>
    </location>
</feature>
<reference evidence="2 3" key="1">
    <citation type="submission" date="2020-08" db="EMBL/GenBank/DDBJ databases">
        <title>Genomic Encyclopedia of Type Strains, Phase IV (KMG-IV): sequencing the most valuable type-strain genomes for metagenomic binning, comparative biology and taxonomic classification.</title>
        <authorList>
            <person name="Goeker M."/>
        </authorList>
    </citation>
    <scope>NUCLEOTIDE SEQUENCE [LARGE SCALE GENOMIC DNA]</scope>
    <source>
        <strain evidence="2 3">DSM 19612</strain>
    </source>
</reference>
<evidence type="ECO:0000313" key="3">
    <source>
        <dbReference type="Proteomes" id="UP000581688"/>
    </source>
</evidence>
<dbReference type="RefSeq" id="WP_174496312.1">
    <property type="nucleotide sequence ID" value="NZ_CADDWK010000007.1"/>
</dbReference>
<keyword evidence="1" id="KW-0812">Transmembrane</keyword>
<evidence type="ECO:0000313" key="2">
    <source>
        <dbReference type="EMBL" id="MBB6451690.1"/>
    </source>
</evidence>
<dbReference type="AlphaFoldDB" id="A0A841PSC1"/>
<protein>
    <submittedName>
        <fullName evidence="2">Uncharacterized protein</fullName>
    </submittedName>
</protein>
<sequence>MFKSFLWFLIIFIPTILIHIWIEPKINPYEGEDSMFNFLFDFGIFLMISSIIAVFIYLTIIRNKKQKTE</sequence>
<dbReference type="Proteomes" id="UP000581688">
    <property type="component" value="Unassembled WGS sequence"/>
</dbReference>
<name>A0A841PSC1_9BACI</name>
<keyword evidence="1" id="KW-0472">Membrane</keyword>
<keyword evidence="3" id="KW-1185">Reference proteome</keyword>
<proteinExistence type="predicted"/>